<feature type="domain" description="HTH merR-type" evidence="5">
    <location>
        <begin position="2"/>
        <end position="70"/>
    </location>
</feature>
<dbReference type="AlphaFoldDB" id="A0A9D1YD01"/>
<dbReference type="GO" id="GO:0003700">
    <property type="term" value="F:DNA-binding transcription factor activity"/>
    <property type="evidence" value="ECO:0007669"/>
    <property type="project" value="InterPro"/>
</dbReference>
<gene>
    <name evidence="6" type="ORF">H9838_05865</name>
</gene>
<name>A0A9D1YD01_9FIRM</name>
<keyword evidence="4" id="KW-0804">Transcription</keyword>
<evidence type="ECO:0000313" key="6">
    <source>
        <dbReference type="EMBL" id="HIY26686.1"/>
    </source>
</evidence>
<keyword evidence="3" id="KW-0238">DNA-binding</keyword>
<proteinExistence type="predicted"/>
<keyword evidence="2" id="KW-0805">Transcription regulation</keyword>
<reference evidence="6" key="1">
    <citation type="journal article" date="2021" name="PeerJ">
        <title>Extensive microbial diversity within the chicken gut microbiome revealed by metagenomics and culture.</title>
        <authorList>
            <person name="Gilroy R."/>
            <person name="Ravi A."/>
            <person name="Getino M."/>
            <person name="Pursley I."/>
            <person name="Horton D.L."/>
            <person name="Alikhan N.F."/>
            <person name="Baker D."/>
            <person name="Gharbi K."/>
            <person name="Hall N."/>
            <person name="Watson M."/>
            <person name="Adriaenssens E.M."/>
            <person name="Foster-Nyarko E."/>
            <person name="Jarju S."/>
            <person name="Secka A."/>
            <person name="Antonio M."/>
            <person name="Oren A."/>
            <person name="Chaudhuri R.R."/>
            <person name="La Ragione R."/>
            <person name="Hildebrand F."/>
            <person name="Pallen M.J."/>
        </authorList>
    </citation>
    <scope>NUCLEOTIDE SEQUENCE</scope>
    <source>
        <strain evidence="6">1282</strain>
    </source>
</reference>
<evidence type="ECO:0000256" key="1">
    <source>
        <dbReference type="ARBA" id="ARBA00022491"/>
    </source>
</evidence>
<protein>
    <submittedName>
        <fullName evidence="6">MerR family transcriptional regulator</fullName>
    </submittedName>
</protein>
<dbReference type="CDD" id="cd01109">
    <property type="entry name" value="HTH_YyaN"/>
    <property type="match status" value="1"/>
</dbReference>
<sequence>MAYTISQIAQRFGVEPHTLRFYEKEGILHPQRTPSGIRTYSEEDVVQMEVAMCLKSTGMPLKEIKRYFDLVAQGDDTLDQRLEIFTSHREHVLEEIDTLQKYLCKIEHKIQWYQDFLADKKKQAV</sequence>
<dbReference type="SMART" id="SM00422">
    <property type="entry name" value="HTH_MERR"/>
    <property type="match status" value="1"/>
</dbReference>
<organism evidence="6 7">
    <name type="scientific">Candidatus Acutalibacter pullistercoris</name>
    <dbReference type="NCBI Taxonomy" id="2838418"/>
    <lineage>
        <taxon>Bacteria</taxon>
        <taxon>Bacillati</taxon>
        <taxon>Bacillota</taxon>
        <taxon>Clostridia</taxon>
        <taxon>Eubacteriales</taxon>
        <taxon>Acutalibacteraceae</taxon>
        <taxon>Acutalibacter</taxon>
    </lineage>
</organism>
<dbReference type="Gene3D" id="1.10.1660.10">
    <property type="match status" value="1"/>
</dbReference>
<evidence type="ECO:0000256" key="4">
    <source>
        <dbReference type="ARBA" id="ARBA00023163"/>
    </source>
</evidence>
<reference evidence="6" key="2">
    <citation type="submission" date="2021-04" db="EMBL/GenBank/DDBJ databases">
        <authorList>
            <person name="Gilroy R."/>
        </authorList>
    </citation>
    <scope>NUCLEOTIDE SEQUENCE</scope>
    <source>
        <strain evidence="6">1282</strain>
    </source>
</reference>
<dbReference type="InterPro" id="IPR047057">
    <property type="entry name" value="MerR_fam"/>
</dbReference>
<dbReference type="GO" id="GO:0003677">
    <property type="term" value="F:DNA binding"/>
    <property type="evidence" value="ECO:0007669"/>
    <property type="project" value="UniProtKB-KW"/>
</dbReference>
<evidence type="ECO:0000259" key="5">
    <source>
        <dbReference type="PROSITE" id="PS50937"/>
    </source>
</evidence>
<evidence type="ECO:0000313" key="7">
    <source>
        <dbReference type="Proteomes" id="UP000823915"/>
    </source>
</evidence>
<dbReference type="EMBL" id="DXDU01000097">
    <property type="protein sequence ID" value="HIY26686.1"/>
    <property type="molecule type" value="Genomic_DNA"/>
</dbReference>
<comment type="caution">
    <text evidence="6">The sequence shown here is derived from an EMBL/GenBank/DDBJ whole genome shotgun (WGS) entry which is preliminary data.</text>
</comment>
<dbReference type="InterPro" id="IPR009061">
    <property type="entry name" value="DNA-bd_dom_put_sf"/>
</dbReference>
<evidence type="ECO:0000256" key="3">
    <source>
        <dbReference type="ARBA" id="ARBA00023125"/>
    </source>
</evidence>
<evidence type="ECO:0000256" key="2">
    <source>
        <dbReference type="ARBA" id="ARBA00023015"/>
    </source>
</evidence>
<dbReference type="SUPFAM" id="SSF46955">
    <property type="entry name" value="Putative DNA-binding domain"/>
    <property type="match status" value="1"/>
</dbReference>
<keyword evidence="1" id="KW-0678">Repressor</keyword>
<dbReference type="InterPro" id="IPR000551">
    <property type="entry name" value="MerR-type_HTH_dom"/>
</dbReference>
<accession>A0A9D1YD01</accession>
<dbReference type="Pfam" id="PF13411">
    <property type="entry name" value="MerR_1"/>
    <property type="match status" value="1"/>
</dbReference>
<dbReference type="PRINTS" id="PR00040">
    <property type="entry name" value="HTHMERR"/>
</dbReference>
<dbReference type="PROSITE" id="PS50937">
    <property type="entry name" value="HTH_MERR_2"/>
    <property type="match status" value="1"/>
</dbReference>
<dbReference type="PANTHER" id="PTHR30204">
    <property type="entry name" value="REDOX-CYCLING DRUG-SENSING TRANSCRIPTIONAL ACTIVATOR SOXR"/>
    <property type="match status" value="1"/>
</dbReference>
<dbReference type="Proteomes" id="UP000823915">
    <property type="component" value="Unassembled WGS sequence"/>
</dbReference>
<dbReference type="PANTHER" id="PTHR30204:SF69">
    <property type="entry name" value="MERR-FAMILY TRANSCRIPTIONAL REGULATOR"/>
    <property type="match status" value="1"/>
</dbReference>